<dbReference type="KEGG" id="daur:Daura_02440"/>
<dbReference type="InterPro" id="IPR036388">
    <property type="entry name" value="WH-like_DNA-bd_sf"/>
</dbReference>
<evidence type="ECO:0000313" key="3">
    <source>
        <dbReference type="Proteomes" id="UP001058003"/>
    </source>
</evidence>
<reference evidence="2" key="1">
    <citation type="submission" date="2021-04" db="EMBL/GenBank/DDBJ databases">
        <title>Dactylosporangium aurantiacum NRRL B-8018 full assembly.</title>
        <authorList>
            <person name="Hartkoorn R.C."/>
            <person name="Beaudoing E."/>
            <person name="Hot D."/>
        </authorList>
    </citation>
    <scope>NUCLEOTIDE SEQUENCE</scope>
    <source>
        <strain evidence="2">NRRL B-8018</strain>
    </source>
</reference>
<dbReference type="InterPro" id="IPR011991">
    <property type="entry name" value="ArsR-like_HTH"/>
</dbReference>
<protein>
    <submittedName>
        <fullName evidence="2">Winged helix-turn-helix transcriptional regulator</fullName>
    </submittedName>
</protein>
<dbReference type="CDD" id="cd00090">
    <property type="entry name" value="HTH_ARSR"/>
    <property type="match status" value="1"/>
</dbReference>
<keyword evidence="3" id="KW-1185">Reference proteome</keyword>
<dbReference type="SUPFAM" id="SSF46785">
    <property type="entry name" value="Winged helix' DNA-binding domain"/>
    <property type="match status" value="1"/>
</dbReference>
<dbReference type="OrthoDB" id="4158481at2"/>
<proteinExistence type="predicted"/>
<gene>
    <name evidence="2" type="ORF">Daura_02440</name>
</gene>
<dbReference type="AlphaFoldDB" id="A0A9Q9IGK6"/>
<dbReference type="Gene3D" id="1.10.10.10">
    <property type="entry name" value="Winged helix-like DNA-binding domain superfamily/Winged helix DNA-binding domain"/>
    <property type="match status" value="1"/>
</dbReference>
<name>A0A9Q9IGK6_9ACTN</name>
<dbReference type="Pfam" id="PF12840">
    <property type="entry name" value="HTH_20"/>
    <property type="match status" value="1"/>
</dbReference>
<accession>A0A9Q9IGK6</accession>
<feature type="domain" description="HTH arsR-type" evidence="1">
    <location>
        <begin position="8"/>
        <end position="103"/>
    </location>
</feature>
<dbReference type="RefSeq" id="WP_033363566.1">
    <property type="nucleotide sequence ID" value="NZ_CP073767.1"/>
</dbReference>
<dbReference type="InterPro" id="IPR036390">
    <property type="entry name" value="WH_DNA-bd_sf"/>
</dbReference>
<dbReference type="InterPro" id="IPR001845">
    <property type="entry name" value="HTH_ArsR_DNA-bd_dom"/>
</dbReference>
<dbReference type="SMART" id="SM00418">
    <property type="entry name" value="HTH_ARSR"/>
    <property type="match status" value="1"/>
</dbReference>
<evidence type="ECO:0000259" key="1">
    <source>
        <dbReference type="SMART" id="SM00418"/>
    </source>
</evidence>
<dbReference type="GO" id="GO:0003700">
    <property type="term" value="F:DNA-binding transcription factor activity"/>
    <property type="evidence" value="ECO:0007669"/>
    <property type="project" value="InterPro"/>
</dbReference>
<evidence type="ECO:0000313" key="2">
    <source>
        <dbReference type="EMBL" id="UWZ55161.1"/>
    </source>
</evidence>
<dbReference type="EMBL" id="CP073767">
    <property type="protein sequence ID" value="UWZ55161.1"/>
    <property type="molecule type" value="Genomic_DNA"/>
</dbReference>
<dbReference type="Proteomes" id="UP001058003">
    <property type="component" value="Chromosome"/>
</dbReference>
<organism evidence="2 3">
    <name type="scientific">Dactylosporangium aurantiacum</name>
    <dbReference type="NCBI Taxonomy" id="35754"/>
    <lineage>
        <taxon>Bacteria</taxon>
        <taxon>Bacillati</taxon>
        <taxon>Actinomycetota</taxon>
        <taxon>Actinomycetes</taxon>
        <taxon>Micromonosporales</taxon>
        <taxon>Micromonosporaceae</taxon>
        <taxon>Dactylosporangium</taxon>
    </lineage>
</organism>
<sequence>MRRPATDAEAKALASGVRLRIIRLCLDRALTNKEIAERLDANPATVLHHVRTLVATGFLVPQEERRGPRGAREVPYLATGKSWQLSVGEHGAGTNQAMLEAFQQELALLEDRAESVNFARLGLRLTPQEWQELQDRFQALLDEYAHRERTHGRPYSIFLAMYEDRSRD</sequence>